<dbReference type="RefSeq" id="WP_301198747.1">
    <property type="nucleotide sequence ID" value="NZ_JAPDPI010000010.1"/>
</dbReference>
<dbReference type="SUPFAM" id="SSF55920">
    <property type="entry name" value="Creatinase/aminopeptidase"/>
    <property type="match status" value="1"/>
</dbReference>
<dbReference type="InterPro" id="IPR036005">
    <property type="entry name" value="Creatinase/aminopeptidase-like"/>
</dbReference>
<keyword evidence="4" id="KW-1185">Reference proteome</keyword>
<accession>A0AAE3MCM7</accession>
<dbReference type="AlphaFoldDB" id="A0AAE3MCM7"/>
<evidence type="ECO:0000259" key="2">
    <source>
        <dbReference type="Pfam" id="PF01321"/>
    </source>
</evidence>
<dbReference type="PANTHER" id="PTHR46112">
    <property type="entry name" value="AMINOPEPTIDASE"/>
    <property type="match status" value="1"/>
</dbReference>
<name>A0AAE3MCM7_9BACT</name>
<evidence type="ECO:0000259" key="1">
    <source>
        <dbReference type="Pfam" id="PF00557"/>
    </source>
</evidence>
<dbReference type="GO" id="GO:0004177">
    <property type="term" value="F:aminopeptidase activity"/>
    <property type="evidence" value="ECO:0007669"/>
    <property type="project" value="UniProtKB-ARBA"/>
</dbReference>
<evidence type="ECO:0000313" key="4">
    <source>
        <dbReference type="Proteomes" id="UP001207408"/>
    </source>
</evidence>
<sequence length="357" mass="40072">MELIQNKVLNKLEQLNLDALFVSSEENIRYLTGFTGDSSRLLITPDGSYLITDGRYREQAEQECGTGIQVFTWIKDQRYQALTYWYLCTQSRVQRLGFEGGNLSFSEYEELQKIESVLLQNCNGVVEEFRQVKSAVEIDCLRKAASLSDESLESIVGFIKPGVSELDLVAELEYAIKRSGADDISFETMILFGERTSLLHGKPGSRKLKEGDTILFDFGALYKGYHADISRVFVCGKASEEQKKVHQIVNTAGLGVLDVLRNGGSTAEVDRVVRNAIPKDYLEYFYPGIGHGTGLQIHEEPFIKQGNNEELRSGMVLTIEPGLYIPGWGGMREEDSILIHDKGCDPLNKFSRDLLEI</sequence>
<organism evidence="3 4">
    <name type="scientific">Plebeiibacterium marinum</name>
    <dbReference type="NCBI Taxonomy" id="2992111"/>
    <lineage>
        <taxon>Bacteria</taxon>
        <taxon>Pseudomonadati</taxon>
        <taxon>Bacteroidota</taxon>
        <taxon>Bacteroidia</taxon>
        <taxon>Marinilabiliales</taxon>
        <taxon>Marinilabiliaceae</taxon>
        <taxon>Plebeiibacterium</taxon>
    </lineage>
</organism>
<reference evidence="3" key="1">
    <citation type="submission" date="2022-10" db="EMBL/GenBank/DDBJ databases">
        <authorList>
            <person name="Yu W.X."/>
        </authorList>
    </citation>
    <scope>NUCLEOTIDE SEQUENCE</scope>
    <source>
        <strain evidence="3">D04</strain>
    </source>
</reference>
<dbReference type="InterPro" id="IPR001714">
    <property type="entry name" value="Pept_M24_MAP"/>
</dbReference>
<proteinExistence type="predicted"/>
<feature type="domain" description="Peptidase M24" evidence="1">
    <location>
        <begin position="139"/>
        <end position="340"/>
    </location>
</feature>
<comment type="caution">
    <text evidence="3">The sequence shown here is derived from an EMBL/GenBank/DDBJ whole genome shotgun (WGS) entry which is preliminary data.</text>
</comment>
<dbReference type="PANTHER" id="PTHR46112:SF3">
    <property type="entry name" value="AMINOPEPTIDASE YPDF"/>
    <property type="match status" value="1"/>
</dbReference>
<dbReference type="InterPro" id="IPR029149">
    <property type="entry name" value="Creatin/AminoP/Spt16_N"/>
</dbReference>
<protein>
    <submittedName>
        <fullName evidence="3">Xaa-Pro peptidase family protein</fullName>
    </submittedName>
</protein>
<dbReference type="InterPro" id="IPR000994">
    <property type="entry name" value="Pept_M24"/>
</dbReference>
<gene>
    <name evidence="3" type="ORF">OM074_07035</name>
</gene>
<dbReference type="InterPro" id="IPR050659">
    <property type="entry name" value="Peptidase_M24B"/>
</dbReference>
<dbReference type="SUPFAM" id="SSF53092">
    <property type="entry name" value="Creatinase/prolidase N-terminal domain"/>
    <property type="match status" value="1"/>
</dbReference>
<dbReference type="PRINTS" id="PR00599">
    <property type="entry name" value="MAPEPTIDASE"/>
</dbReference>
<dbReference type="Proteomes" id="UP001207408">
    <property type="component" value="Unassembled WGS sequence"/>
</dbReference>
<dbReference type="Pfam" id="PF00557">
    <property type="entry name" value="Peptidase_M24"/>
    <property type="match status" value="1"/>
</dbReference>
<dbReference type="Pfam" id="PF01321">
    <property type="entry name" value="Creatinase_N"/>
    <property type="match status" value="1"/>
</dbReference>
<dbReference type="InterPro" id="IPR000587">
    <property type="entry name" value="Creatinase_N"/>
</dbReference>
<evidence type="ECO:0000313" key="3">
    <source>
        <dbReference type="EMBL" id="MCW3805376.1"/>
    </source>
</evidence>
<feature type="domain" description="Creatinase N-terminal" evidence="2">
    <location>
        <begin position="7"/>
        <end position="132"/>
    </location>
</feature>
<dbReference type="Gene3D" id="3.40.350.10">
    <property type="entry name" value="Creatinase/prolidase N-terminal domain"/>
    <property type="match status" value="1"/>
</dbReference>
<dbReference type="Gene3D" id="3.90.230.10">
    <property type="entry name" value="Creatinase/methionine aminopeptidase superfamily"/>
    <property type="match status" value="1"/>
</dbReference>
<dbReference type="GO" id="GO:0008235">
    <property type="term" value="F:metalloexopeptidase activity"/>
    <property type="evidence" value="ECO:0007669"/>
    <property type="project" value="UniProtKB-ARBA"/>
</dbReference>
<dbReference type="EMBL" id="JAPDPI010000010">
    <property type="protein sequence ID" value="MCW3805376.1"/>
    <property type="molecule type" value="Genomic_DNA"/>
</dbReference>